<keyword evidence="3" id="KW-1185">Reference proteome</keyword>
<proteinExistence type="predicted"/>
<dbReference type="HOGENOM" id="CLU_1601412_0_0_5"/>
<organism evidence="2 3">
    <name type="scientific">Pararhodospirillum photometricum DSM 122</name>
    <dbReference type="NCBI Taxonomy" id="1150469"/>
    <lineage>
        <taxon>Bacteria</taxon>
        <taxon>Pseudomonadati</taxon>
        <taxon>Pseudomonadota</taxon>
        <taxon>Alphaproteobacteria</taxon>
        <taxon>Rhodospirillales</taxon>
        <taxon>Rhodospirillaceae</taxon>
        <taxon>Pararhodospirillum</taxon>
    </lineage>
</organism>
<protein>
    <submittedName>
        <fullName evidence="2">Uncharacterized protein</fullName>
    </submittedName>
</protein>
<feature type="region of interest" description="Disordered" evidence="1">
    <location>
        <begin position="146"/>
        <end position="166"/>
    </location>
</feature>
<feature type="compositionally biased region" description="Polar residues" evidence="1">
    <location>
        <begin position="154"/>
        <end position="166"/>
    </location>
</feature>
<sequence length="166" mass="17720">MGALEKASPNATPPPGKRLLGDHLLIDGLQFGLASVGKIAQLALHGIEGIAQGDTDIFVSLQLIALLPAIAARHQVLAGDGNEHTDQERLSPLVNVRRVLVVKFHNDARRRDVLVELLQLGKLFTNPLFDGVGVVDSVKDDLGGTLHGALPERGQQQRTPSAKTLL</sequence>
<dbReference type="STRING" id="1150469.RSPPHO_00610"/>
<dbReference type="KEGG" id="rpm:RSPPHO_00610"/>
<reference evidence="2 3" key="1">
    <citation type="submission" date="2012-02" db="EMBL/GenBank/DDBJ databases">
        <title>Shotgun genome sequence of Phaeospirillum photometricum DSM 122.</title>
        <authorList>
            <person name="Duquesne K."/>
            <person name="Sturgis J."/>
        </authorList>
    </citation>
    <scope>NUCLEOTIDE SEQUENCE [LARGE SCALE GENOMIC DNA]</scope>
    <source>
        <strain evidence="3">DSM122</strain>
    </source>
</reference>
<name>H6SPW6_PARPM</name>
<evidence type="ECO:0000313" key="2">
    <source>
        <dbReference type="EMBL" id="CCG07236.1"/>
    </source>
</evidence>
<dbReference type="Proteomes" id="UP000033220">
    <property type="component" value="Chromosome DSM 122"/>
</dbReference>
<dbReference type="AlphaFoldDB" id="H6SPW6"/>
<evidence type="ECO:0000256" key="1">
    <source>
        <dbReference type="SAM" id="MobiDB-lite"/>
    </source>
</evidence>
<evidence type="ECO:0000313" key="3">
    <source>
        <dbReference type="Proteomes" id="UP000033220"/>
    </source>
</evidence>
<dbReference type="EMBL" id="HE663493">
    <property type="protein sequence ID" value="CCG07236.1"/>
    <property type="molecule type" value="Genomic_DNA"/>
</dbReference>
<accession>H6SPW6</accession>
<gene>
    <name evidence="2" type="ORF">RSPPHO_00610</name>
</gene>